<organism evidence="8 9">
    <name type="scientific">Cryomyces minteri</name>
    <dbReference type="NCBI Taxonomy" id="331657"/>
    <lineage>
        <taxon>Eukaryota</taxon>
        <taxon>Fungi</taxon>
        <taxon>Dikarya</taxon>
        <taxon>Ascomycota</taxon>
        <taxon>Pezizomycotina</taxon>
        <taxon>Dothideomycetes</taxon>
        <taxon>Dothideomycetes incertae sedis</taxon>
        <taxon>Cryomyces</taxon>
    </lineage>
</organism>
<keyword evidence="9" id="KW-1185">Reference proteome</keyword>
<evidence type="ECO:0000256" key="6">
    <source>
        <dbReference type="ARBA" id="ARBA00023136"/>
    </source>
</evidence>
<evidence type="ECO:0000256" key="4">
    <source>
        <dbReference type="ARBA" id="ARBA00022824"/>
    </source>
</evidence>
<dbReference type="GO" id="GO:0005783">
    <property type="term" value="C:endoplasmic reticulum"/>
    <property type="evidence" value="ECO:0007669"/>
    <property type="project" value="UniProtKB-SubCell"/>
</dbReference>
<evidence type="ECO:0000256" key="5">
    <source>
        <dbReference type="ARBA" id="ARBA00023128"/>
    </source>
</evidence>
<dbReference type="InterPro" id="IPR052374">
    <property type="entry name" value="SERAC1"/>
</dbReference>
<keyword evidence="5" id="KW-0496">Mitochondrion</keyword>
<protein>
    <submittedName>
        <fullName evidence="8">Uncharacterized protein</fullName>
    </submittedName>
</protein>
<evidence type="ECO:0000256" key="3">
    <source>
        <dbReference type="ARBA" id="ARBA00004370"/>
    </source>
</evidence>
<evidence type="ECO:0000256" key="7">
    <source>
        <dbReference type="SAM" id="MobiDB-lite"/>
    </source>
</evidence>
<reference evidence="8 9" key="1">
    <citation type="submission" date="2017-03" db="EMBL/GenBank/DDBJ databases">
        <title>Genomes of endolithic fungi from Antarctica.</title>
        <authorList>
            <person name="Coleine C."/>
            <person name="Masonjones S."/>
            <person name="Stajich J.E."/>
        </authorList>
    </citation>
    <scope>NUCLEOTIDE SEQUENCE [LARGE SCALE GENOMIC DNA]</scope>
    <source>
        <strain evidence="8 9">CCFEE 5187</strain>
    </source>
</reference>
<dbReference type="EMBL" id="NAJN01000728">
    <property type="protein sequence ID" value="TKA69469.1"/>
    <property type="molecule type" value="Genomic_DNA"/>
</dbReference>
<comment type="subcellular location">
    <subcellularLocation>
        <location evidence="2">Endoplasmic reticulum</location>
    </subcellularLocation>
    <subcellularLocation>
        <location evidence="3">Membrane</location>
    </subcellularLocation>
    <subcellularLocation>
        <location evidence="1">Mitochondrion</location>
    </subcellularLocation>
</comment>
<dbReference type="GO" id="GO:0005739">
    <property type="term" value="C:mitochondrion"/>
    <property type="evidence" value="ECO:0007669"/>
    <property type="project" value="UniProtKB-SubCell"/>
</dbReference>
<comment type="caution">
    <text evidence="8">The sequence shown here is derived from an EMBL/GenBank/DDBJ whole genome shotgun (WGS) entry which is preliminary data.</text>
</comment>
<feature type="compositionally biased region" description="Basic and acidic residues" evidence="7">
    <location>
        <begin position="295"/>
        <end position="311"/>
    </location>
</feature>
<name>A0A4V6WKZ4_9PEZI</name>
<dbReference type="OrthoDB" id="427518at2759"/>
<evidence type="ECO:0000313" key="9">
    <source>
        <dbReference type="Proteomes" id="UP000308768"/>
    </source>
</evidence>
<keyword evidence="4" id="KW-0256">Endoplasmic reticulum</keyword>
<keyword evidence="6" id="KW-0472">Membrane</keyword>
<dbReference type="Proteomes" id="UP000308768">
    <property type="component" value="Unassembled WGS sequence"/>
</dbReference>
<dbReference type="STRING" id="331657.A0A4V6WKZ4"/>
<evidence type="ECO:0000313" key="8">
    <source>
        <dbReference type="EMBL" id="TKA69469.1"/>
    </source>
</evidence>
<sequence length="336" mass="37291">FVKDPAEGDYGCKILHDPVDAVVDIIFVHGLTGSRRNTWTKKWTIGKQTVACFWPEHLLPINIENARISTWGYDADVVDPKLFHMVSNNSITEHAANLCTEVAHLRSETKTVSIVSLEDRFKDCFNAWEAWCALLHASEAGSDDVSHIRDVYESTRGILFMGTPHEGSSHAKLGGILSSIVGLVKKTNKDIVKALTENARPLVDLQERFFRLLGTRRDQGQALYITCCFEELDIPMIGTIVTRSSATLAGYEAIGIHANHTDMTKFSASDSPGYTKVVGELQRWVKNLDYKKDEKGQSAKNEIHHHGDNKDSATALYGNQNISGTTTFGNATRQDL</sequence>
<feature type="non-terminal residue" evidence="8">
    <location>
        <position position="1"/>
    </location>
</feature>
<accession>A0A4V6WKZ4</accession>
<proteinExistence type="predicted"/>
<dbReference type="PANTHER" id="PTHR48182">
    <property type="entry name" value="PROTEIN SERAC1"/>
    <property type="match status" value="1"/>
</dbReference>
<gene>
    <name evidence="8" type="ORF">B0A49_05207</name>
</gene>
<dbReference type="GO" id="GO:0016020">
    <property type="term" value="C:membrane"/>
    <property type="evidence" value="ECO:0007669"/>
    <property type="project" value="UniProtKB-SubCell"/>
</dbReference>
<dbReference type="PANTHER" id="PTHR48182:SF2">
    <property type="entry name" value="PROTEIN SERAC1"/>
    <property type="match status" value="1"/>
</dbReference>
<evidence type="ECO:0000256" key="1">
    <source>
        <dbReference type="ARBA" id="ARBA00004173"/>
    </source>
</evidence>
<dbReference type="AlphaFoldDB" id="A0A4V6WKZ4"/>
<evidence type="ECO:0000256" key="2">
    <source>
        <dbReference type="ARBA" id="ARBA00004240"/>
    </source>
</evidence>
<feature type="region of interest" description="Disordered" evidence="7">
    <location>
        <begin position="295"/>
        <end position="316"/>
    </location>
</feature>